<dbReference type="InterPro" id="IPR023753">
    <property type="entry name" value="FAD/NAD-binding_dom"/>
</dbReference>
<keyword evidence="10" id="KW-1185">Reference proteome</keyword>
<keyword evidence="3" id="KW-0479">Metal-binding</keyword>
<keyword evidence="4" id="KW-0274">FAD</keyword>
<keyword evidence="5" id="KW-0560">Oxidoreductase</keyword>
<evidence type="ECO:0000313" key="9">
    <source>
        <dbReference type="Ensembl" id="ENSTGUP00000005877.2"/>
    </source>
</evidence>
<dbReference type="PRINTS" id="PR00469">
    <property type="entry name" value="PNDRDTASEII"/>
</dbReference>
<dbReference type="Gene3D" id="2.102.10.10">
    <property type="entry name" value="Rieske [2Fe-2S] iron-sulphur domain"/>
    <property type="match status" value="1"/>
</dbReference>
<keyword evidence="7" id="KW-0411">Iron-sulfur</keyword>
<reference evidence="9" key="2">
    <citation type="submission" date="2025-08" db="UniProtKB">
        <authorList>
            <consortium name="Ensembl"/>
        </authorList>
    </citation>
    <scope>IDENTIFICATION</scope>
</reference>
<evidence type="ECO:0000256" key="4">
    <source>
        <dbReference type="ARBA" id="ARBA00022827"/>
    </source>
</evidence>
<dbReference type="Pfam" id="PF00355">
    <property type="entry name" value="Rieske"/>
    <property type="match status" value="1"/>
</dbReference>
<dbReference type="Ensembl" id="ENSTGUT00000005936.2">
    <property type="protein sequence ID" value="ENSTGUP00000005877.2"/>
    <property type="gene ID" value="ENSTGUG00000005712.2"/>
</dbReference>
<keyword evidence="6" id="KW-0408">Iron</keyword>
<dbReference type="PROSITE" id="PS51296">
    <property type="entry name" value="RIESKE"/>
    <property type="match status" value="1"/>
</dbReference>
<proteinExistence type="predicted"/>
<dbReference type="AlphaFoldDB" id="H0Z5N1"/>
<feature type="domain" description="Rieske" evidence="8">
    <location>
        <begin position="1"/>
        <end position="79"/>
    </location>
</feature>
<evidence type="ECO:0000256" key="2">
    <source>
        <dbReference type="ARBA" id="ARBA00022714"/>
    </source>
</evidence>
<reference evidence="9" key="3">
    <citation type="submission" date="2025-09" db="UniProtKB">
        <authorList>
            <consortium name="Ensembl"/>
        </authorList>
    </citation>
    <scope>IDENTIFICATION</scope>
</reference>
<evidence type="ECO:0000256" key="5">
    <source>
        <dbReference type="ARBA" id="ARBA00023002"/>
    </source>
</evidence>
<dbReference type="CDD" id="cd03478">
    <property type="entry name" value="Rieske_AIFL_N"/>
    <property type="match status" value="1"/>
</dbReference>
<dbReference type="InterPro" id="IPR050446">
    <property type="entry name" value="FAD-oxidoreductase/Apoptosis"/>
</dbReference>
<dbReference type="SUPFAM" id="SSF50022">
    <property type="entry name" value="ISP domain"/>
    <property type="match status" value="1"/>
</dbReference>
<dbReference type="HOGENOM" id="CLU_003291_4_2_1"/>
<dbReference type="InParanoid" id="H0Z5N1"/>
<dbReference type="PRINTS" id="PR00368">
    <property type="entry name" value="FADPNR"/>
</dbReference>
<dbReference type="Gene3D" id="3.50.50.60">
    <property type="entry name" value="FAD/NAD(P)-binding domain"/>
    <property type="match status" value="3"/>
</dbReference>
<name>H0Z5N1_TAEGU</name>
<keyword evidence="1" id="KW-0285">Flavoprotein</keyword>
<sequence>MVAGYPVLLVRNRREFRALGSKCPHYGAPLSKGVLRGERLRCPWHGACFNIRTGDIEEYPALDCISCFKVTSCPPIWVVSRSPCLPTSLAGVAALVCAETLRQEGFTGRIIVATNERHVPYDKSKLSKSPRQDRGWIRGTCLLCAPSLLQAVWVDFQKQKVHFMDGSCQKYQQLLIATGSHSGSLKVPGADLQNICTLQTPEESSKILELATGKNLVIVGASFIGMEVAAFLSDKAGSISVVEREEFPFQHALGPQVGGVAMKMLQNKGVKFHMKTEICELRGKDGKVSRAFHMQTNIPNVFAAGDVVTFPVALLDGDSSSIHHQQVAEAHGHCAALNMLRRGKELHTVPYFWTTLLGKSIRYAGRKGQRGEQRNSTSWVWAASLNCDPMVWWVALCCSPRQQSPPRDTKAKGVTANPQPTSCFRACDIGNISLLAQS</sequence>
<protein>
    <recommendedName>
        <fullName evidence="8">Rieske domain-containing protein</fullName>
    </recommendedName>
</protein>
<dbReference type="Proteomes" id="UP000007754">
    <property type="component" value="Chromosome 19"/>
</dbReference>
<evidence type="ECO:0000256" key="3">
    <source>
        <dbReference type="ARBA" id="ARBA00022723"/>
    </source>
</evidence>
<dbReference type="PANTHER" id="PTHR43557:SF7">
    <property type="entry name" value="RIESKE DOMAIN-CONTAINING PROTEIN"/>
    <property type="match status" value="1"/>
</dbReference>
<evidence type="ECO:0000256" key="7">
    <source>
        <dbReference type="ARBA" id="ARBA00023014"/>
    </source>
</evidence>
<evidence type="ECO:0000313" key="10">
    <source>
        <dbReference type="Proteomes" id="UP000007754"/>
    </source>
</evidence>
<evidence type="ECO:0000256" key="1">
    <source>
        <dbReference type="ARBA" id="ARBA00022630"/>
    </source>
</evidence>
<evidence type="ECO:0000256" key="6">
    <source>
        <dbReference type="ARBA" id="ARBA00023004"/>
    </source>
</evidence>
<dbReference type="SUPFAM" id="SSF51905">
    <property type="entry name" value="FAD/NAD(P)-binding domain"/>
    <property type="match status" value="1"/>
</dbReference>
<accession>H0Z5N1</accession>
<keyword evidence="2" id="KW-0001">2Fe-2S</keyword>
<reference evidence="9 10" key="1">
    <citation type="journal article" date="2010" name="Nature">
        <title>The genome of a songbird.</title>
        <authorList>
            <person name="Warren W.C."/>
            <person name="Clayton D.F."/>
            <person name="Ellegren H."/>
            <person name="Arnold A.P."/>
            <person name="Hillier L.W."/>
            <person name="Kunstner A."/>
            <person name="Searle S."/>
            <person name="White S."/>
            <person name="Vilella A.J."/>
            <person name="Fairley S."/>
            <person name="Heger A."/>
            <person name="Kong L."/>
            <person name="Ponting C.P."/>
            <person name="Jarvis E.D."/>
            <person name="Mello C.V."/>
            <person name="Minx P."/>
            <person name="Lovell P."/>
            <person name="Velho T.A."/>
            <person name="Ferris M."/>
            <person name="Balakrishnan C.N."/>
            <person name="Sinha S."/>
            <person name="Blatti C."/>
            <person name="London S.E."/>
            <person name="Li Y."/>
            <person name="Lin Y.C."/>
            <person name="George J."/>
            <person name="Sweedler J."/>
            <person name="Southey B."/>
            <person name="Gunaratne P."/>
            <person name="Watson M."/>
            <person name="Nam K."/>
            <person name="Backstrom N."/>
            <person name="Smeds L."/>
            <person name="Nabholz B."/>
            <person name="Itoh Y."/>
            <person name="Whitney O."/>
            <person name="Pfenning A.R."/>
            <person name="Howard J."/>
            <person name="Volker M."/>
            <person name="Skinner B.M."/>
            <person name="Griffin D.K."/>
            <person name="Ye L."/>
            <person name="McLaren W.M."/>
            <person name="Flicek P."/>
            <person name="Quesada V."/>
            <person name="Velasco G."/>
            <person name="Lopez-Otin C."/>
            <person name="Puente X.S."/>
            <person name="Olender T."/>
            <person name="Lancet D."/>
            <person name="Smit A.F."/>
            <person name="Hubley R."/>
            <person name="Konkel M.K."/>
            <person name="Walker J.A."/>
            <person name="Batzer M.A."/>
            <person name="Gu W."/>
            <person name="Pollock D.D."/>
            <person name="Chen L."/>
            <person name="Cheng Z."/>
            <person name="Eichler E.E."/>
            <person name="Stapley J."/>
            <person name="Slate J."/>
            <person name="Ekblom R."/>
            <person name="Birkhead T."/>
            <person name="Burke T."/>
            <person name="Burt D."/>
            <person name="Scharff C."/>
            <person name="Adam I."/>
            <person name="Richard H."/>
            <person name="Sultan M."/>
            <person name="Soldatov A."/>
            <person name="Lehrach H."/>
            <person name="Edwards S.V."/>
            <person name="Yang S.P."/>
            <person name="Li X."/>
            <person name="Graves T."/>
            <person name="Fulton L."/>
            <person name="Nelson J."/>
            <person name="Chinwalla A."/>
            <person name="Hou S."/>
            <person name="Mardis E.R."/>
            <person name="Wilson R.K."/>
        </authorList>
    </citation>
    <scope>NUCLEOTIDE SEQUENCE [LARGE SCALE GENOMIC DNA]</scope>
</reference>
<dbReference type="InterPro" id="IPR017941">
    <property type="entry name" value="Rieske_2Fe-2S"/>
</dbReference>
<dbReference type="InterPro" id="IPR036922">
    <property type="entry name" value="Rieske_2Fe-2S_sf"/>
</dbReference>
<dbReference type="PANTHER" id="PTHR43557">
    <property type="entry name" value="APOPTOSIS-INDUCING FACTOR 1"/>
    <property type="match status" value="1"/>
</dbReference>
<dbReference type="Pfam" id="PF07992">
    <property type="entry name" value="Pyr_redox_2"/>
    <property type="match status" value="1"/>
</dbReference>
<dbReference type="GO" id="GO:0016651">
    <property type="term" value="F:oxidoreductase activity, acting on NAD(P)H"/>
    <property type="evidence" value="ECO:0007669"/>
    <property type="project" value="TreeGrafter"/>
</dbReference>
<evidence type="ECO:0000259" key="8">
    <source>
        <dbReference type="PROSITE" id="PS51296"/>
    </source>
</evidence>
<dbReference type="GeneTree" id="ENSGT00940000164941"/>
<organism evidence="9 10">
    <name type="scientific">Taeniopygia guttata</name>
    <name type="common">Zebra finch</name>
    <name type="synonym">Poephila guttata</name>
    <dbReference type="NCBI Taxonomy" id="59729"/>
    <lineage>
        <taxon>Eukaryota</taxon>
        <taxon>Metazoa</taxon>
        <taxon>Chordata</taxon>
        <taxon>Craniata</taxon>
        <taxon>Vertebrata</taxon>
        <taxon>Euteleostomi</taxon>
        <taxon>Archelosauria</taxon>
        <taxon>Archosauria</taxon>
        <taxon>Dinosauria</taxon>
        <taxon>Saurischia</taxon>
        <taxon>Theropoda</taxon>
        <taxon>Coelurosauria</taxon>
        <taxon>Aves</taxon>
        <taxon>Neognathae</taxon>
        <taxon>Neoaves</taxon>
        <taxon>Telluraves</taxon>
        <taxon>Australaves</taxon>
        <taxon>Passeriformes</taxon>
        <taxon>Passeroidea</taxon>
        <taxon>Estrildidae</taxon>
        <taxon>Estrildinae</taxon>
        <taxon>Taeniopygia</taxon>
    </lineage>
</organism>
<dbReference type="OMA" id="TSHTKPY"/>
<dbReference type="GO" id="GO:0005737">
    <property type="term" value="C:cytoplasm"/>
    <property type="evidence" value="ECO:0007669"/>
    <property type="project" value="TreeGrafter"/>
</dbReference>
<dbReference type="InterPro" id="IPR036188">
    <property type="entry name" value="FAD/NAD-bd_sf"/>
</dbReference>
<dbReference type="GO" id="GO:0051537">
    <property type="term" value="F:2 iron, 2 sulfur cluster binding"/>
    <property type="evidence" value="ECO:0007669"/>
    <property type="project" value="UniProtKB-KW"/>
</dbReference>
<dbReference type="GO" id="GO:0046872">
    <property type="term" value="F:metal ion binding"/>
    <property type="evidence" value="ECO:0007669"/>
    <property type="project" value="UniProtKB-KW"/>
</dbReference>